<dbReference type="Gene3D" id="1.10.150.280">
    <property type="entry name" value="AF1531-like domain"/>
    <property type="match status" value="2"/>
</dbReference>
<keyword evidence="1" id="KW-0472">Membrane</keyword>
<proteinExistence type="predicted"/>
<evidence type="ECO:0000313" key="3">
    <source>
        <dbReference type="Proteomes" id="UP001168528"/>
    </source>
</evidence>
<name>A0ABT8RAE0_9BACT</name>
<keyword evidence="3" id="KW-1185">Reference proteome</keyword>
<dbReference type="PANTHER" id="PTHR21180:SF32">
    <property type="entry name" value="ENDONUCLEASE_EXONUCLEASE_PHOSPHATASE FAMILY DOMAIN-CONTAINING PROTEIN 1"/>
    <property type="match status" value="1"/>
</dbReference>
<sequence length="314" mass="35144">MKKVKYWLRNVFGFSGKEISGFGVLTIILVLAVAAPFFANLLYSGKRAEATADIRKLDSLKALLQESTANSSDIQAAVPSPSDSFPISSFNPNDLSVDQWQTLGLQQTIAQRISNYRQKGGTFRIKSDLLKIYGFPAEIYAQLKPYLLLPDSLTYTKKEYSTTPSAKIEKRVTPEAKPEKEVLSFDLNLADSTQLVQLKGIGPGLSRRIITYRNKLGGFYTSNQLREVYGLDSVVVEEVLKHGYIKTPILQQIPINSATVQELDAHPYITPKIANIIVDFRKQHGKYTSLENLYQIRALDKGTLDKLAPYLSFD</sequence>
<accession>A0ABT8RAE0</accession>
<organism evidence="2 3">
    <name type="scientific">Rhodocytophaga aerolata</name>
    <dbReference type="NCBI Taxonomy" id="455078"/>
    <lineage>
        <taxon>Bacteria</taxon>
        <taxon>Pseudomonadati</taxon>
        <taxon>Bacteroidota</taxon>
        <taxon>Cytophagia</taxon>
        <taxon>Cytophagales</taxon>
        <taxon>Rhodocytophagaceae</taxon>
        <taxon>Rhodocytophaga</taxon>
    </lineage>
</organism>
<dbReference type="RefSeq" id="WP_302039871.1">
    <property type="nucleotide sequence ID" value="NZ_JAUKPO010000016.1"/>
</dbReference>
<dbReference type="PANTHER" id="PTHR21180">
    <property type="entry name" value="ENDONUCLEASE/EXONUCLEASE/PHOSPHATASE FAMILY DOMAIN-CONTAINING PROTEIN 1"/>
    <property type="match status" value="1"/>
</dbReference>
<dbReference type="InterPro" id="IPR010994">
    <property type="entry name" value="RuvA_2-like"/>
</dbReference>
<feature type="transmembrane region" description="Helical" evidence="1">
    <location>
        <begin position="21"/>
        <end position="43"/>
    </location>
</feature>
<evidence type="ECO:0000256" key="1">
    <source>
        <dbReference type="SAM" id="Phobius"/>
    </source>
</evidence>
<keyword evidence="1" id="KW-1133">Transmembrane helix</keyword>
<comment type="caution">
    <text evidence="2">The sequence shown here is derived from an EMBL/GenBank/DDBJ whole genome shotgun (WGS) entry which is preliminary data.</text>
</comment>
<protein>
    <submittedName>
        <fullName evidence="2">Helix-hairpin-helix domain-containing protein</fullName>
    </submittedName>
</protein>
<dbReference type="Proteomes" id="UP001168528">
    <property type="component" value="Unassembled WGS sequence"/>
</dbReference>
<keyword evidence="1" id="KW-0812">Transmembrane</keyword>
<dbReference type="Gene3D" id="1.10.150.310">
    <property type="entry name" value="Tex RuvX-like domain-like"/>
    <property type="match status" value="1"/>
</dbReference>
<dbReference type="Pfam" id="PF12836">
    <property type="entry name" value="HHH_3"/>
    <property type="match status" value="3"/>
</dbReference>
<dbReference type="EMBL" id="JAUKPO010000016">
    <property type="protein sequence ID" value="MDO1449069.1"/>
    <property type="molecule type" value="Genomic_DNA"/>
</dbReference>
<evidence type="ECO:0000313" key="2">
    <source>
        <dbReference type="EMBL" id="MDO1449069.1"/>
    </source>
</evidence>
<reference evidence="2" key="1">
    <citation type="submission" date="2023-07" db="EMBL/GenBank/DDBJ databases">
        <title>The genome sequence of Rhodocytophaga aerolata KACC 12507.</title>
        <authorList>
            <person name="Zhang X."/>
        </authorList>
    </citation>
    <scope>NUCLEOTIDE SEQUENCE</scope>
    <source>
        <strain evidence="2">KACC 12507</strain>
    </source>
</reference>
<dbReference type="SUPFAM" id="SSF47781">
    <property type="entry name" value="RuvA domain 2-like"/>
    <property type="match status" value="3"/>
</dbReference>
<gene>
    <name evidence="2" type="ORF">Q0590_22525</name>
</gene>
<dbReference type="InterPro" id="IPR051675">
    <property type="entry name" value="Endo/Exo/Phosphatase_dom_1"/>
</dbReference>